<dbReference type="OrthoDB" id="1097733at2759"/>
<comment type="caution">
    <text evidence="2">The sequence shown here is derived from an EMBL/GenBank/DDBJ whole genome shotgun (WGS) entry which is preliminary data.</text>
</comment>
<dbReference type="EMBL" id="JAAALK010000079">
    <property type="protein sequence ID" value="KAG8099398.1"/>
    <property type="molecule type" value="Genomic_DNA"/>
</dbReference>
<organism evidence="2 3">
    <name type="scientific">Zizania palustris</name>
    <name type="common">Northern wild rice</name>
    <dbReference type="NCBI Taxonomy" id="103762"/>
    <lineage>
        <taxon>Eukaryota</taxon>
        <taxon>Viridiplantae</taxon>
        <taxon>Streptophyta</taxon>
        <taxon>Embryophyta</taxon>
        <taxon>Tracheophyta</taxon>
        <taxon>Spermatophyta</taxon>
        <taxon>Magnoliopsida</taxon>
        <taxon>Liliopsida</taxon>
        <taxon>Poales</taxon>
        <taxon>Poaceae</taxon>
        <taxon>BOP clade</taxon>
        <taxon>Oryzoideae</taxon>
        <taxon>Oryzeae</taxon>
        <taxon>Zizaniinae</taxon>
        <taxon>Zizania</taxon>
    </lineage>
</organism>
<protein>
    <submittedName>
        <fullName evidence="2">Uncharacterized protein</fullName>
    </submittedName>
</protein>
<keyword evidence="3" id="KW-1185">Reference proteome</keyword>
<reference evidence="2" key="1">
    <citation type="journal article" date="2021" name="bioRxiv">
        <title>Whole Genome Assembly and Annotation of Northern Wild Rice, Zizania palustris L., Supports a Whole Genome Duplication in the Zizania Genus.</title>
        <authorList>
            <person name="Haas M."/>
            <person name="Kono T."/>
            <person name="Macchietto M."/>
            <person name="Millas R."/>
            <person name="McGilp L."/>
            <person name="Shao M."/>
            <person name="Duquette J."/>
            <person name="Hirsch C.N."/>
            <person name="Kimball J."/>
        </authorList>
    </citation>
    <scope>NUCLEOTIDE SEQUENCE</scope>
    <source>
        <tissue evidence="2">Fresh leaf tissue</tissue>
    </source>
</reference>
<gene>
    <name evidence="2" type="ORF">GUJ93_ZPchr0013g34037</name>
</gene>
<feature type="region of interest" description="Disordered" evidence="1">
    <location>
        <begin position="23"/>
        <end position="90"/>
    </location>
</feature>
<proteinExistence type="predicted"/>
<reference evidence="2" key="2">
    <citation type="submission" date="2021-02" db="EMBL/GenBank/DDBJ databases">
        <authorList>
            <person name="Kimball J.A."/>
            <person name="Haas M.W."/>
            <person name="Macchietto M."/>
            <person name="Kono T."/>
            <person name="Duquette J."/>
            <person name="Shao M."/>
        </authorList>
    </citation>
    <scope>NUCLEOTIDE SEQUENCE</scope>
    <source>
        <tissue evidence="2">Fresh leaf tissue</tissue>
    </source>
</reference>
<evidence type="ECO:0000256" key="1">
    <source>
        <dbReference type="SAM" id="MobiDB-lite"/>
    </source>
</evidence>
<dbReference type="Proteomes" id="UP000729402">
    <property type="component" value="Unassembled WGS sequence"/>
</dbReference>
<evidence type="ECO:0000313" key="2">
    <source>
        <dbReference type="EMBL" id="KAG8099398.1"/>
    </source>
</evidence>
<evidence type="ECO:0000313" key="3">
    <source>
        <dbReference type="Proteomes" id="UP000729402"/>
    </source>
</evidence>
<accession>A0A8J5WY29</accession>
<dbReference type="AlphaFoldDB" id="A0A8J5WY29"/>
<feature type="compositionally biased region" description="Polar residues" evidence="1">
    <location>
        <begin position="35"/>
        <end position="67"/>
    </location>
</feature>
<name>A0A8J5WY29_ZIZPA</name>
<sequence length="124" mass="13703">MEDHPVHTMPNYDFFSGDYQMKQLGNKMHDRDSSSTDSGLSRQEESAMNDSGPNEQNTSTQSGNDGPQKQDWDKTKSVSPLGNHQGAAFLPPKLDYSQSFAYIPYTADAYYGGILTGYASHAIK</sequence>